<sequence>MQEKGESLLGQDRDCRPCHPISSIPGDECVLLCLLLCLVLHYHPRTKPSTQEPWSLASNGGLQFGEGVAIACPIDSPLSEEINENDTLRVSEHCQQNLPRLVRHTVVKYAKKLAKIIKY</sequence>
<evidence type="ECO:0000313" key="2">
    <source>
        <dbReference type="Proteomes" id="UP000499080"/>
    </source>
</evidence>
<organism evidence="1 2">
    <name type="scientific">Araneus ventricosus</name>
    <name type="common">Orbweaver spider</name>
    <name type="synonym">Epeira ventricosa</name>
    <dbReference type="NCBI Taxonomy" id="182803"/>
    <lineage>
        <taxon>Eukaryota</taxon>
        <taxon>Metazoa</taxon>
        <taxon>Ecdysozoa</taxon>
        <taxon>Arthropoda</taxon>
        <taxon>Chelicerata</taxon>
        <taxon>Arachnida</taxon>
        <taxon>Araneae</taxon>
        <taxon>Araneomorphae</taxon>
        <taxon>Entelegynae</taxon>
        <taxon>Araneoidea</taxon>
        <taxon>Araneidae</taxon>
        <taxon>Araneus</taxon>
    </lineage>
</organism>
<dbReference type="AlphaFoldDB" id="A0A4Y2ELZ7"/>
<evidence type="ECO:0000313" key="1">
    <source>
        <dbReference type="EMBL" id="GBM30293.1"/>
    </source>
</evidence>
<accession>A0A4Y2ELZ7</accession>
<comment type="caution">
    <text evidence="1">The sequence shown here is derived from an EMBL/GenBank/DDBJ whole genome shotgun (WGS) entry which is preliminary data.</text>
</comment>
<keyword evidence="2" id="KW-1185">Reference proteome</keyword>
<gene>
    <name evidence="1" type="ORF">AVEN_52697_1</name>
</gene>
<dbReference type="Proteomes" id="UP000499080">
    <property type="component" value="Unassembled WGS sequence"/>
</dbReference>
<name>A0A4Y2ELZ7_ARAVE</name>
<dbReference type="EMBL" id="BGPR01000656">
    <property type="protein sequence ID" value="GBM30293.1"/>
    <property type="molecule type" value="Genomic_DNA"/>
</dbReference>
<proteinExistence type="predicted"/>
<protein>
    <submittedName>
        <fullName evidence="1">Uncharacterized protein</fullName>
    </submittedName>
</protein>
<reference evidence="1 2" key="1">
    <citation type="journal article" date="2019" name="Sci. Rep.">
        <title>Orb-weaving spider Araneus ventricosus genome elucidates the spidroin gene catalogue.</title>
        <authorList>
            <person name="Kono N."/>
            <person name="Nakamura H."/>
            <person name="Ohtoshi R."/>
            <person name="Moran D.A.P."/>
            <person name="Shinohara A."/>
            <person name="Yoshida Y."/>
            <person name="Fujiwara M."/>
            <person name="Mori M."/>
            <person name="Tomita M."/>
            <person name="Arakawa K."/>
        </authorList>
    </citation>
    <scope>NUCLEOTIDE SEQUENCE [LARGE SCALE GENOMIC DNA]</scope>
</reference>